<dbReference type="Proteomes" id="UP000199548">
    <property type="component" value="Unassembled WGS sequence"/>
</dbReference>
<keyword evidence="9" id="KW-1278">Translocase</keyword>
<keyword evidence="13" id="KW-1185">Reference proteome</keyword>
<dbReference type="GO" id="GO:0005524">
    <property type="term" value="F:ATP binding"/>
    <property type="evidence" value="ECO:0007669"/>
    <property type="project" value="UniProtKB-KW"/>
</dbReference>
<dbReference type="Gene3D" id="3.40.50.300">
    <property type="entry name" value="P-loop containing nucleotide triphosphate hydrolases"/>
    <property type="match status" value="2"/>
</dbReference>
<dbReference type="CDD" id="cd03216">
    <property type="entry name" value="ABC_Carb_Monos_I"/>
    <property type="match status" value="1"/>
</dbReference>
<evidence type="ECO:0000256" key="7">
    <source>
        <dbReference type="ARBA" id="ARBA00022741"/>
    </source>
</evidence>
<name>A0A1I3IUC5_9BURK</name>
<organism evidence="12 13">
    <name type="scientific">Paraburkholderia megapolitana</name>
    <dbReference type="NCBI Taxonomy" id="420953"/>
    <lineage>
        <taxon>Bacteria</taxon>
        <taxon>Pseudomonadati</taxon>
        <taxon>Pseudomonadota</taxon>
        <taxon>Betaproteobacteria</taxon>
        <taxon>Burkholderiales</taxon>
        <taxon>Burkholderiaceae</taxon>
        <taxon>Paraburkholderia</taxon>
    </lineage>
</organism>
<evidence type="ECO:0000256" key="1">
    <source>
        <dbReference type="ARBA" id="ARBA00004202"/>
    </source>
</evidence>
<dbReference type="SUPFAM" id="SSF52540">
    <property type="entry name" value="P-loop containing nucleoside triphosphate hydrolases"/>
    <property type="match status" value="2"/>
</dbReference>
<dbReference type="GO" id="GO:0016887">
    <property type="term" value="F:ATP hydrolysis activity"/>
    <property type="evidence" value="ECO:0007669"/>
    <property type="project" value="InterPro"/>
</dbReference>
<dbReference type="AlphaFoldDB" id="A0A1I3IUC5"/>
<keyword evidence="7" id="KW-0547">Nucleotide-binding</keyword>
<feature type="domain" description="ABC transporter" evidence="11">
    <location>
        <begin position="275"/>
        <end position="518"/>
    </location>
</feature>
<comment type="subcellular location">
    <subcellularLocation>
        <location evidence="1">Cell membrane</location>
        <topology evidence="1">Peripheral membrane protein</topology>
    </subcellularLocation>
</comment>
<evidence type="ECO:0000313" key="13">
    <source>
        <dbReference type="Proteomes" id="UP000199548"/>
    </source>
</evidence>
<dbReference type="EMBL" id="FOQU01000003">
    <property type="protein sequence ID" value="SFI51473.1"/>
    <property type="molecule type" value="Genomic_DNA"/>
</dbReference>
<dbReference type="SMART" id="SM00382">
    <property type="entry name" value="AAA"/>
    <property type="match status" value="2"/>
</dbReference>
<dbReference type="PROSITE" id="PS00211">
    <property type="entry name" value="ABC_TRANSPORTER_1"/>
    <property type="match status" value="1"/>
</dbReference>
<dbReference type="PROSITE" id="PS50893">
    <property type="entry name" value="ABC_TRANSPORTER_2"/>
    <property type="match status" value="2"/>
</dbReference>
<evidence type="ECO:0000256" key="6">
    <source>
        <dbReference type="ARBA" id="ARBA00022737"/>
    </source>
</evidence>
<dbReference type="PANTHER" id="PTHR43790">
    <property type="entry name" value="CARBOHYDRATE TRANSPORT ATP-BINDING PROTEIN MG119-RELATED"/>
    <property type="match status" value="1"/>
</dbReference>
<dbReference type="RefSeq" id="WP_245811453.1">
    <property type="nucleotide sequence ID" value="NZ_CP041745.1"/>
</dbReference>
<keyword evidence="3" id="KW-1003">Cell membrane</keyword>
<dbReference type="InterPro" id="IPR017871">
    <property type="entry name" value="ABC_transporter-like_CS"/>
</dbReference>
<dbReference type="PANTHER" id="PTHR43790:SF3">
    <property type="entry name" value="D-ALLOSE IMPORT ATP-BINDING PROTEIN ALSA-RELATED"/>
    <property type="match status" value="1"/>
</dbReference>
<keyword evidence="2" id="KW-0813">Transport</keyword>
<evidence type="ECO:0000256" key="10">
    <source>
        <dbReference type="ARBA" id="ARBA00023136"/>
    </source>
</evidence>
<dbReference type="STRING" id="420953.SAMN05192543_103418"/>
<reference evidence="12 13" key="1">
    <citation type="submission" date="2016-10" db="EMBL/GenBank/DDBJ databases">
        <authorList>
            <person name="de Groot N.N."/>
        </authorList>
    </citation>
    <scope>NUCLEOTIDE SEQUENCE [LARGE SCALE GENOMIC DNA]</scope>
    <source>
        <strain evidence="12 13">LMG 23650</strain>
    </source>
</reference>
<evidence type="ECO:0000256" key="9">
    <source>
        <dbReference type="ARBA" id="ARBA00022967"/>
    </source>
</evidence>
<evidence type="ECO:0000259" key="11">
    <source>
        <dbReference type="PROSITE" id="PS50893"/>
    </source>
</evidence>
<dbReference type="GO" id="GO:0005886">
    <property type="term" value="C:plasma membrane"/>
    <property type="evidence" value="ECO:0007669"/>
    <property type="project" value="UniProtKB-SubCell"/>
</dbReference>
<keyword evidence="8 12" id="KW-0067">ATP-binding</keyword>
<gene>
    <name evidence="12" type="ORF">SAMN05192543_103418</name>
</gene>
<dbReference type="InterPro" id="IPR003593">
    <property type="entry name" value="AAA+_ATPase"/>
</dbReference>
<keyword evidence="5" id="KW-0762">Sugar transport</keyword>
<evidence type="ECO:0000256" key="3">
    <source>
        <dbReference type="ARBA" id="ARBA00022475"/>
    </source>
</evidence>
<evidence type="ECO:0000256" key="4">
    <source>
        <dbReference type="ARBA" id="ARBA00022519"/>
    </source>
</evidence>
<dbReference type="InterPro" id="IPR050107">
    <property type="entry name" value="ABC_carbohydrate_import_ATPase"/>
</dbReference>
<keyword evidence="10" id="KW-0472">Membrane</keyword>
<dbReference type="InterPro" id="IPR027417">
    <property type="entry name" value="P-loop_NTPase"/>
</dbReference>
<feature type="domain" description="ABC transporter" evidence="11">
    <location>
        <begin position="26"/>
        <end position="261"/>
    </location>
</feature>
<dbReference type="Pfam" id="PF00005">
    <property type="entry name" value="ABC_tran"/>
    <property type="match status" value="2"/>
</dbReference>
<accession>A0A1I3IUC5</accession>
<proteinExistence type="predicted"/>
<sequence length="520" mass="56478">MNASPNRLCAQASGASFSDGADVPFAELRSIAKSFGTVEAIKNVSLALRSGRVHTILGENGAGKSTLMKILAGVHQPTKGDLLVRGQPVVFATPSESQAAGISIIYQELSLAANLTVAENIFAGHEPQRFGIVDFKSLFRQAQDLLDDLAIDIDAHVAVARLSMAQRQLVEIAKGLSRRAELVIMDEPTSSLSDREAEVLFGIVAKLKSRGIAVVYISHRMDEIMRISDDISVMRDGQYICTHDRNETTIGALINLMVGREMSDVYPPRATPLNMNRAPLLEVRNLTINGKFHDISFGVRPGEIFGFFGLIGAGRSDVMKALFGIGRPTGQILMDGKAVRLRSPERAISAGIAFVTEDRKHEGLVLMHSIAQNITMASFERKGSRFGIVSSRYEQRETQDAIARMKIRTAGPQQAVGDLSGGNQQKVVFSKWLSLKPKVLILDEPTRGVDVGAKFEIYRVMRELADAGTAIVLVSSELPEALAMSDRLAVMREKRLVREFATAGLTQETVMSYATGAAPA</sequence>
<evidence type="ECO:0000313" key="12">
    <source>
        <dbReference type="EMBL" id="SFI51473.1"/>
    </source>
</evidence>
<keyword evidence="6" id="KW-0677">Repeat</keyword>
<keyword evidence="4" id="KW-0997">Cell inner membrane</keyword>
<evidence type="ECO:0000256" key="5">
    <source>
        <dbReference type="ARBA" id="ARBA00022597"/>
    </source>
</evidence>
<evidence type="ECO:0000256" key="2">
    <source>
        <dbReference type="ARBA" id="ARBA00022448"/>
    </source>
</evidence>
<dbReference type="FunFam" id="3.40.50.300:FF:000127">
    <property type="entry name" value="Ribose import ATP-binding protein RbsA"/>
    <property type="match status" value="1"/>
</dbReference>
<evidence type="ECO:0000256" key="8">
    <source>
        <dbReference type="ARBA" id="ARBA00022840"/>
    </source>
</evidence>
<dbReference type="InterPro" id="IPR003439">
    <property type="entry name" value="ABC_transporter-like_ATP-bd"/>
</dbReference>
<protein>
    <submittedName>
        <fullName evidence="12">Monosaccharide ABC transporter ATP-binding protein, CUT2 family</fullName>
    </submittedName>
</protein>
<dbReference type="CDD" id="cd03215">
    <property type="entry name" value="ABC_Carb_Monos_II"/>
    <property type="match status" value="1"/>
</dbReference>